<gene>
    <name evidence="2" type="ORF">SAMN05192568_107211</name>
</gene>
<feature type="chain" id="PRO_5011796562" evidence="1">
    <location>
        <begin position="23"/>
        <end position="34"/>
    </location>
</feature>
<proteinExistence type="predicted"/>
<evidence type="ECO:0000313" key="2">
    <source>
        <dbReference type="EMBL" id="SFM89367.1"/>
    </source>
</evidence>
<name>A0A1I4UK57_9HYPH</name>
<reference evidence="3" key="1">
    <citation type="submission" date="2016-10" db="EMBL/GenBank/DDBJ databases">
        <authorList>
            <person name="Varghese N."/>
            <person name="Submissions S."/>
        </authorList>
    </citation>
    <scope>NUCLEOTIDE SEQUENCE [LARGE SCALE GENOMIC DNA]</scope>
    <source>
        <strain evidence="3">BL36</strain>
    </source>
</reference>
<evidence type="ECO:0000313" key="3">
    <source>
        <dbReference type="Proteomes" id="UP000199048"/>
    </source>
</evidence>
<sequence>MSGSRTMLAAVLFAAGTLPASAQSEPIQGPDDAK</sequence>
<feature type="signal peptide" evidence="1">
    <location>
        <begin position="1"/>
        <end position="22"/>
    </location>
</feature>
<keyword evidence="3" id="KW-1185">Reference proteome</keyword>
<evidence type="ECO:0000256" key="1">
    <source>
        <dbReference type="SAM" id="SignalP"/>
    </source>
</evidence>
<dbReference type="AlphaFoldDB" id="A0A1I4UK57"/>
<protein>
    <submittedName>
        <fullName evidence="2">Uncharacterized protein</fullName>
    </submittedName>
</protein>
<accession>A0A1I4UK57</accession>
<organism evidence="2 3">
    <name type="scientific">Methylobacterium pseudosasicola</name>
    <dbReference type="NCBI Taxonomy" id="582667"/>
    <lineage>
        <taxon>Bacteria</taxon>
        <taxon>Pseudomonadati</taxon>
        <taxon>Pseudomonadota</taxon>
        <taxon>Alphaproteobacteria</taxon>
        <taxon>Hyphomicrobiales</taxon>
        <taxon>Methylobacteriaceae</taxon>
        <taxon>Methylobacterium</taxon>
    </lineage>
</organism>
<dbReference type="EMBL" id="FOTK01000072">
    <property type="protein sequence ID" value="SFM89367.1"/>
    <property type="molecule type" value="Genomic_DNA"/>
</dbReference>
<dbReference type="Proteomes" id="UP000199048">
    <property type="component" value="Unassembled WGS sequence"/>
</dbReference>
<dbReference type="STRING" id="582667.SAMN05192568_107211"/>
<keyword evidence="1" id="KW-0732">Signal</keyword>